<dbReference type="Proteomes" id="UP000586976">
    <property type="component" value="Unassembled WGS sequence"/>
</dbReference>
<dbReference type="Pfam" id="PF00144">
    <property type="entry name" value="Beta-lactamase"/>
    <property type="match status" value="1"/>
</dbReference>
<dbReference type="PANTHER" id="PTHR43283:SF7">
    <property type="entry name" value="BETA-LACTAMASE-RELATED DOMAIN-CONTAINING PROTEIN"/>
    <property type="match status" value="1"/>
</dbReference>
<name>A0A7W2D919_9ACTN</name>
<dbReference type="InterPro" id="IPR050789">
    <property type="entry name" value="Diverse_Enzym_Activities"/>
</dbReference>
<accession>A0A7W2D919</accession>
<reference evidence="2 3" key="1">
    <citation type="submission" date="2020-07" db="EMBL/GenBank/DDBJ databases">
        <title>Streptomyces isolated from Indian soil.</title>
        <authorList>
            <person name="Mandal S."/>
            <person name="Maiti P.K."/>
        </authorList>
    </citation>
    <scope>NUCLEOTIDE SEQUENCE [LARGE SCALE GENOMIC DNA]</scope>
    <source>
        <strain evidence="2 3">PSKA54</strain>
    </source>
</reference>
<dbReference type="InterPro" id="IPR001466">
    <property type="entry name" value="Beta-lactam-related"/>
</dbReference>
<dbReference type="AlphaFoldDB" id="A0A7W2D919"/>
<feature type="domain" description="Beta-lactamase-related" evidence="1">
    <location>
        <begin position="75"/>
        <end position="334"/>
    </location>
</feature>
<organism evidence="2 3">
    <name type="scientific">Streptomyces himalayensis subsp. aureolus</name>
    <dbReference type="NCBI Taxonomy" id="2758039"/>
    <lineage>
        <taxon>Bacteria</taxon>
        <taxon>Bacillati</taxon>
        <taxon>Actinomycetota</taxon>
        <taxon>Actinomycetes</taxon>
        <taxon>Kitasatosporales</taxon>
        <taxon>Streptomycetaceae</taxon>
        <taxon>Streptomyces</taxon>
        <taxon>Streptomyces himalayensis</taxon>
    </lineage>
</organism>
<dbReference type="Gene3D" id="3.40.710.10">
    <property type="entry name" value="DD-peptidase/beta-lactamase superfamily"/>
    <property type="match status" value="1"/>
</dbReference>
<evidence type="ECO:0000259" key="1">
    <source>
        <dbReference type="Pfam" id="PF00144"/>
    </source>
</evidence>
<comment type="caution">
    <text evidence="2">The sequence shown here is derived from an EMBL/GenBank/DDBJ whole genome shotgun (WGS) entry which is preliminary data.</text>
</comment>
<evidence type="ECO:0000313" key="3">
    <source>
        <dbReference type="Proteomes" id="UP000586976"/>
    </source>
</evidence>
<dbReference type="EMBL" id="JACEQY010000072">
    <property type="protein sequence ID" value="MBA4866740.1"/>
    <property type="molecule type" value="Genomic_DNA"/>
</dbReference>
<dbReference type="RefSeq" id="WP_181868105.1">
    <property type="nucleotide sequence ID" value="NZ_JACEQY010000072.1"/>
</dbReference>
<proteinExistence type="predicted"/>
<dbReference type="SUPFAM" id="SSF56601">
    <property type="entry name" value="beta-lactamase/transpeptidase-like"/>
    <property type="match status" value="1"/>
</dbReference>
<dbReference type="InterPro" id="IPR012338">
    <property type="entry name" value="Beta-lactam/transpept-like"/>
</dbReference>
<keyword evidence="3" id="KW-1185">Reference proteome</keyword>
<sequence length="515" mass="55593">MENRKAVRDIVTFQNEFLDALKIFRKGPKIKGHKTAHCFLPPTDKNEKLDTMLCSAYVGDVARRASALDIALHTVQVSVGGETATHAVCEPLGLDTPQRMYSVSKTVTGLAIGLLAGEGALSLDDPIAAHFPEMAPVHPWLEATTIRHMLAMRGPHRSTTYKRTDGGWLESYFRVRPTHPPGTVFTYDTSASYVLAALTERLTGTSLPDYLRPRLLDPLAISPDLRFLTGPEDISHGGSGLICTPRDLLRLAHLLLGDGVHDGVRLLPADYVRAATRPQADTALQTWGASLREGYGYQLWLPRRGGWLMFGLGGQIVYGDPARGLVVVVTADSQACASGDQRLLDDVLDGLVRPLADRLDAGVADDAGSRNGSSTAVTLSWPAPRHDAVHARPVSGRYVNVVDGPGPAELVLKLTDVGGRLRGVGDQAATGGWDVELRYDRPVRTRVDDQPAVVTAGWTGGDTLDVRCALLGDDLTTWRARLAWAPDGSLAVQSQVFGESADEAWNFHAAYRPAP</sequence>
<protein>
    <submittedName>
        <fullName evidence="2">Beta-lactamase family protein</fullName>
    </submittedName>
</protein>
<evidence type="ECO:0000313" key="2">
    <source>
        <dbReference type="EMBL" id="MBA4866740.1"/>
    </source>
</evidence>
<dbReference type="PANTHER" id="PTHR43283">
    <property type="entry name" value="BETA-LACTAMASE-RELATED"/>
    <property type="match status" value="1"/>
</dbReference>
<gene>
    <name evidence="2" type="ORF">H1V43_36695</name>
</gene>